<accession>A0A1G9N5I6</accession>
<organism evidence="2 3">
    <name type="scientific">Tessaracoccus oleiagri</name>
    <dbReference type="NCBI Taxonomy" id="686624"/>
    <lineage>
        <taxon>Bacteria</taxon>
        <taxon>Bacillati</taxon>
        <taxon>Actinomycetota</taxon>
        <taxon>Actinomycetes</taxon>
        <taxon>Propionibacteriales</taxon>
        <taxon>Propionibacteriaceae</taxon>
        <taxon>Tessaracoccus</taxon>
    </lineage>
</organism>
<dbReference type="RefSeq" id="WP_093253765.1">
    <property type="nucleotide sequence ID" value="NZ_FNGP01000007.1"/>
</dbReference>
<sequence>MNTASFPPDHRGKEVLISTLYPLGGNYGGLAQAYALQEVIRGLGFSVRTIDSAGKFSSGRVAARKIRRLLRERITRQQLPLELDETRTASVQESTRRFVRERMRTIDLFGLSRARRDVTLQQTHAIVVGSDQVWRGGYADVRQQLLDYAVGHDLIRMSYAASFGADHLVRYSPRLIAQSARLARAFDAISVREDTGVDLCARHWGVQADHHVDPTLLLKVEDYRSLIETSPEPVTRRSGGIFVYVLDRSESANAVVHDLERSLGLESFDILPPPARSLTSFDRQPGRFRMKPVEAWLAAFADADYVVTDSFHGTVFSIIFNKPFIALGNRSRGLARFRSLLASVGLEERLFDSESFPGTLPPDPDWSRVNERVAAGRELGLHYLMRLLNDRRCS</sequence>
<evidence type="ECO:0000313" key="3">
    <source>
        <dbReference type="Proteomes" id="UP000199475"/>
    </source>
</evidence>
<evidence type="ECO:0000313" key="2">
    <source>
        <dbReference type="EMBL" id="SDL81796.1"/>
    </source>
</evidence>
<gene>
    <name evidence="2" type="ORF">SAMN04488242_2917</name>
</gene>
<dbReference type="Proteomes" id="UP000199475">
    <property type="component" value="Unassembled WGS sequence"/>
</dbReference>
<dbReference type="OrthoDB" id="9811182at2"/>
<protein>
    <submittedName>
        <fullName evidence="2">Polysaccharide pyruvyl transferase</fullName>
    </submittedName>
</protein>
<keyword evidence="3" id="KW-1185">Reference proteome</keyword>
<dbReference type="InterPro" id="IPR007345">
    <property type="entry name" value="Polysacch_pyruvyl_Trfase"/>
</dbReference>
<dbReference type="Pfam" id="PF04230">
    <property type="entry name" value="PS_pyruv_trans"/>
    <property type="match status" value="1"/>
</dbReference>
<evidence type="ECO:0000259" key="1">
    <source>
        <dbReference type="Pfam" id="PF04230"/>
    </source>
</evidence>
<dbReference type="AlphaFoldDB" id="A0A1G9N5I6"/>
<reference evidence="2 3" key="1">
    <citation type="submission" date="2016-10" db="EMBL/GenBank/DDBJ databases">
        <authorList>
            <person name="de Groot N.N."/>
        </authorList>
    </citation>
    <scope>NUCLEOTIDE SEQUENCE [LARGE SCALE GENOMIC DNA]</scope>
    <source>
        <strain evidence="2 3">CGMCC 1.9159</strain>
    </source>
</reference>
<feature type="domain" description="Polysaccharide pyruvyl transferase" evidence="1">
    <location>
        <begin position="26"/>
        <end position="329"/>
    </location>
</feature>
<dbReference type="STRING" id="686624.SAMN04488242_2917"/>
<dbReference type="GO" id="GO:0016740">
    <property type="term" value="F:transferase activity"/>
    <property type="evidence" value="ECO:0007669"/>
    <property type="project" value="UniProtKB-KW"/>
</dbReference>
<proteinExistence type="predicted"/>
<keyword evidence="2" id="KW-0808">Transferase</keyword>
<name>A0A1G9N5I6_9ACTN</name>
<dbReference type="EMBL" id="FNGP01000007">
    <property type="protein sequence ID" value="SDL81796.1"/>
    <property type="molecule type" value="Genomic_DNA"/>
</dbReference>